<comment type="caution">
    <text evidence="1">The sequence shown here is derived from an EMBL/GenBank/DDBJ whole genome shotgun (WGS) entry which is preliminary data.</text>
</comment>
<accession>A0A5A7TSD1</accession>
<dbReference type="EMBL" id="SSTE01014401">
    <property type="protein sequence ID" value="KAA0046050.1"/>
    <property type="molecule type" value="Genomic_DNA"/>
</dbReference>
<dbReference type="OrthoDB" id="618098at2759"/>
<dbReference type="PANTHER" id="PTHR46250">
    <property type="entry name" value="MYB/SANT-LIKE DNA-BINDING DOMAIN PROTEIN-RELATED"/>
    <property type="match status" value="1"/>
</dbReference>
<dbReference type="PANTHER" id="PTHR46250:SF15">
    <property type="entry name" value="OS01G0523800 PROTEIN"/>
    <property type="match status" value="1"/>
</dbReference>
<organism evidence="1 2">
    <name type="scientific">Cucumis melo var. makuwa</name>
    <name type="common">Oriental melon</name>
    <dbReference type="NCBI Taxonomy" id="1194695"/>
    <lineage>
        <taxon>Eukaryota</taxon>
        <taxon>Viridiplantae</taxon>
        <taxon>Streptophyta</taxon>
        <taxon>Embryophyta</taxon>
        <taxon>Tracheophyta</taxon>
        <taxon>Spermatophyta</taxon>
        <taxon>Magnoliopsida</taxon>
        <taxon>eudicotyledons</taxon>
        <taxon>Gunneridae</taxon>
        <taxon>Pentapetalae</taxon>
        <taxon>rosids</taxon>
        <taxon>fabids</taxon>
        <taxon>Cucurbitales</taxon>
        <taxon>Cucurbitaceae</taxon>
        <taxon>Benincaseae</taxon>
        <taxon>Cucumis</taxon>
    </lineage>
</organism>
<reference evidence="1 2" key="1">
    <citation type="submission" date="2019-08" db="EMBL/GenBank/DDBJ databases">
        <title>Draft genome sequences of two oriental melons (Cucumis melo L. var makuwa).</title>
        <authorList>
            <person name="Kwon S.-Y."/>
        </authorList>
    </citation>
    <scope>NUCLEOTIDE SEQUENCE [LARGE SCALE GENOMIC DNA]</scope>
    <source>
        <strain evidence="2">cv. SW 3</strain>
        <tissue evidence="1">Leaf</tissue>
    </source>
</reference>
<dbReference type="Proteomes" id="UP000321393">
    <property type="component" value="Unassembled WGS sequence"/>
</dbReference>
<protein>
    <submittedName>
        <fullName evidence="1">Retrotransposon protein</fullName>
    </submittedName>
</protein>
<gene>
    <name evidence="1" type="ORF">E6C27_scaffold243G006250</name>
</gene>
<dbReference type="AlphaFoldDB" id="A0A5A7TSD1"/>
<name>A0A5A7TSD1_CUCMM</name>
<sequence length="213" mass="24303">MMAERMSGCNIQASTIDYRIKTLKRTFQAIVEMWGLSCSGFGWNDELKCTIAEKECSIFGLSHPTSKGLLNRSFAYYDDLCYVFERDRAMGGRTKIFVDVGSNVPRGYEGFHVDDENDMEIPTMYSKGLDMSPYYIRGRRSGHTEWPNVQCQDASTTCFEFVRQLQGILELSRFDKAHCICLLMHNVNDMKASLDVLDDMKLDCSTVIVQDNS</sequence>
<evidence type="ECO:0000313" key="2">
    <source>
        <dbReference type="Proteomes" id="UP000321393"/>
    </source>
</evidence>
<proteinExistence type="predicted"/>
<evidence type="ECO:0000313" key="1">
    <source>
        <dbReference type="EMBL" id="KAA0046050.1"/>
    </source>
</evidence>